<gene>
    <name evidence="3" type="ORF">ELY33_14015</name>
</gene>
<evidence type="ECO:0000313" key="3">
    <source>
        <dbReference type="EMBL" id="RUR28310.1"/>
    </source>
</evidence>
<dbReference type="AlphaFoldDB" id="A0A433KH39"/>
<organism evidence="3 4">
    <name type="scientific">Vreelandella andesensis</name>
    <dbReference type="NCBI Taxonomy" id="447567"/>
    <lineage>
        <taxon>Bacteria</taxon>
        <taxon>Pseudomonadati</taxon>
        <taxon>Pseudomonadota</taxon>
        <taxon>Gammaproteobacteria</taxon>
        <taxon>Oceanospirillales</taxon>
        <taxon>Halomonadaceae</taxon>
        <taxon>Vreelandella</taxon>
    </lineage>
</organism>
<reference evidence="3 4" key="1">
    <citation type="submission" date="2018-12" db="EMBL/GenBank/DDBJ databases">
        <title>three novel Halomonas strain isolated from plants.</title>
        <authorList>
            <person name="Sun C."/>
        </authorList>
    </citation>
    <scope>NUCLEOTIDE SEQUENCE [LARGE SCALE GENOMIC DNA]</scope>
    <source>
        <strain evidence="3 4">DSM 19434</strain>
    </source>
</reference>
<evidence type="ECO:0000256" key="1">
    <source>
        <dbReference type="ARBA" id="ARBA00023027"/>
    </source>
</evidence>
<dbReference type="EMBL" id="RZHG01000026">
    <property type="protein sequence ID" value="RUR28310.1"/>
    <property type="molecule type" value="Genomic_DNA"/>
</dbReference>
<dbReference type="Pfam" id="PF01370">
    <property type="entry name" value="Epimerase"/>
    <property type="match status" value="1"/>
</dbReference>
<evidence type="ECO:0000313" key="4">
    <source>
        <dbReference type="Proteomes" id="UP000287336"/>
    </source>
</evidence>
<protein>
    <submittedName>
        <fullName evidence="3">NAD-dependent epimerase</fullName>
    </submittedName>
</protein>
<dbReference type="RefSeq" id="WP_126948531.1">
    <property type="nucleotide sequence ID" value="NZ_RZHG01000026.1"/>
</dbReference>
<keyword evidence="4" id="KW-1185">Reference proteome</keyword>
<keyword evidence="1" id="KW-0520">NAD</keyword>
<name>A0A433KH39_9GAMM</name>
<sequence>MKILVTGHAGFIGFHTAKRLLERGDSIVGFDNVNDYYDPRIKEARLNILEKTASETKSNYFSIRANLANQQAVKKCFEVHHFDRVIHLAAQAGVRYSLENPLSYVESNVTGFTNILEACRYAKVAHLTYASTSSVYGANTLMPFSEHNGANHPLQFYAATKKANEMMAHSYSHLFGLPTTGLRFFTVYGPWGRPDMALFKFTKHILANEPIQVFNYGHHTRDFTYVDDIVEGIIRASDDIATPAQEWNSDSPDPATSNAPFRLFNIGNNDPVSISVYIEAIEKALGKKAIKEFLPLQAGDALDTYADSGELEKMVGYKPSTPIYKGIKNFTDWYCDYYSKNKCSTNISPDAVS</sequence>
<feature type="domain" description="NAD-dependent epimerase/dehydratase" evidence="2">
    <location>
        <begin position="3"/>
        <end position="240"/>
    </location>
</feature>
<dbReference type="OrthoDB" id="9803010at2"/>
<dbReference type="Proteomes" id="UP000287336">
    <property type="component" value="Unassembled WGS sequence"/>
</dbReference>
<dbReference type="SUPFAM" id="SSF51735">
    <property type="entry name" value="NAD(P)-binding Rossmann-fold domains"/>
    <property type="match status" value="1"/>
</dbReference>
<dbReference type="InterPro" id="IPR036291">
    <property type="entry name" value="NAD(P)-bd_dom_sf"/>
</dbReference>
<accession>A0A433KH39</accession>
<proteinExistence type="predicted"/>
<dbReference type="PRINTS" id="PR01713">
    <property type="entry name" value="NUCEPIMERASE"/>
</dbReference>
<comment type="caution">
    <text evidence="3">The sequence shown here is derived from an EMBL/GenBank/DDBJ whole genome shotgun (WGS) entry which is preliminary data.</text>
</comment>
<dbReference type="InterPro" id="IPR001509">
    <property type="entry name" value="Epimerase_deHydtase"/>
</dbReference>
<dbReference type="Gene3D" id="3.40.50.720">
    <property type="entry name" value="NAD(P)-binding Rossmann-like Domain"/>
    <property type="match status" value="1"/>
</dbReference>
<evidence type="ECO:0000259" key="2">
    <source>
        <dbReference type="Pfam" id="PF01370"/>
    </source>
</evidence>
<dbReference type="CDD" id="cd05253">
    <property type="entry name" value="UDP_GE_SDE_e"/>
    <property type="match status" value="1"/>
</dbReference>
<dbReference type="PANTHER" id="PTHR43574">
    <property type="entry name" value="EPIMERASE-RELATED"/>
    <property type="match status" value="1"/>
</dbReference>